<evidence type="ECO:0000256" key="1">
    <source>
        <dbReference type="ARBA" id="ARBA00022605"/>
    </source>
</evidence>
<dbReference type="NCBIfam" id="TIGR01691">
    <property type="entry name" value="enolase-ppase"/>
    <property type="match status" value="1"/>
</dbReference>
<dbReference type="Pfam" id="PF00702">
    <property type="entry name" value="Hydrolase"/>
    <property type="match status" value="1"/>
</dbReference>
<evidence type="ECO:0000256" key="4">
    <source>
        <dbReference type="SAM" id="MobiDB-lite"/>
    </source>
</evidence>
<dbReference type="PANTHER" id="PTHR20371">
    <property type="entry name" value="ENOLASE-PHOSPHATASE E1"/>
    <property type="match status" value="1"/>
</dbReference>
<dbReference type="InterPro" id="IPR023943">
    <property type="entry name" value="Enolase-ppase_E1"/>
</dbReference>
<dbReference type="SFLD" id="SFLDG01133">
    <property type="entry name" value="C1.5.4:_Enolase-phosphatase_Li"/>
    <property type="match status" value="1"/>
</dbReference>
<dbReference type="Gene3D" id="3.40.50.1000">
    <property type="entry name" value="HAD superfamily/HAD-like"/>
    <property type="match status" value="1"/>
</dbReference>
<keyword evidence="1" id="KW-0028">Amino-acid biosynthesis</keyword>
<name>A0A642V5Z9_9ASCO</name>
<keyword evidence="3" id="KW-0486">Methionine biosynthesis</keyword>
<dbReference type="Gene3D" id="1.10.720.60">
    <property type="match status" value="1"/>
</dbReference>
<dbReference type="AlphaFoldDB" id="A0A642V5Z9"/>
<dbReference type="InterPro" id="IPR006439">
    <property type="entry name" value="HAD-SF_hydro_IA"/>
</dbReference>
<reference evidence="5" key="1">
    <citation type="journal article" date="2019" name="G3 (Bethesda)">
        <title>Genome Assemblies of Two Rare Opportunistic Yeast Pathogens: Diutina rugosa (syn. Candida rugosa) and Trichomonascus ciferrii (syn. Candida ciferrii).</title>
        <authorList>
            <person name="Mixao V."/>
            <person name="Saus E."/>
            <person name="Hansen A.P."/>
            <person name="Lass-Florl C."/>
            <person name="Gabaldon T."/>
        </authorList>
    </citation>
    <scope>NUCLEOTIDE SEQUENCE</scope>
    <source>
        <strain evidence="5">CBS 4856</strain>
    </source>
</reference>
<protein>
    <recommendedName>
        <fullName evidence="7">Enolase-phosphatase E1</fullName>
    </recommendedName>
</protein>
<evidence type="ECO:0000256" key="3">
    <source>
        <dbReference type="ARBA" id="ARBA00023167"/>
    </source>
</evidence>
<feature type="region of interest" description="Disordered" evidence="4">
    <location>
        <begin position="214"/>
        <end position="238"/>
    </location>
</feature>
<dbReference type="NCBIfam" id="TIGR01509">
    <property type="entry name" value="HAD-SF-IA-v3"/>
    <property type="match status" value="1"/>
</dbReference>
<dbReference type="InterPro" id="IPR023214">
    <property type="entry name" value="HAD_sf"/>
</dbReference>
<dbReference type="VEuPathDB" id="FungiDB:TRICI_002791"/>
<proteinExistence type="predicted"/>
<gene>
    <name evidence="5" type="ORF">TRICI_002791</name>
</gene>
<comment type="caution">
    <text evidence="5">The sequence shown here is derived from an EMBL/GenBank/DDBJ whole genome shotgun (WGS) entry which is preliminary data.</text>
</comment>
<sequence length="238" mass="26843">MGVKAVVFDVEGTICPISFVKDVLYPYSTSKVRELVQGVRFPVREASEDDEFKRHLSQFPADVLTDADALLEHIDGLVKNDVKASYWKGLQGYLWRFGYECGEIKAPLFPDVYQRLPELRQRYDLYIYSSGSVAAQKLLLSHCDHSVDRDLTALIAGHFDTTNAGPKTHADSYRVIQSKLSVQPSEILFLSDNHLEIQAARDAGWKTALTVRPDNPPLPPQWRDDPSIISSLDDLHVE</sequence>
<dbReference type="SFLD" id="SFLDG01129">
    <property type="entry name" value="C1.5:_HAD__Beta-PGM__Phosphata"/>
    <property type="match status" value="1"/>
</dbReference>
<dbReference type="SFLD" id="SFLDS00003">
    <property type="entry name" value="Haloacid_Dehalogenase"/>
    <property type="match status" value="1"/>
</dbReference>
<evidence type="ECO:0000256" key="2">
    <source>
        <dbReference type="ARBA" id="ARBA00022801"/>
    </source>
</evidence>
<evidence type="ECO:0008006" key="7">
    <source>
        <dbReference type="Google" id="ProtNLM"/>
    </source>
</evidence>
<dbReference type="OrthoDB" id="272500at2759"/>
<dbReference type="GO" id="GO:0019509">
    <property type="term" value="P:L-methionine salvage from methylthioadenosine"/>
    <property type="evidence" value="ECO:0007669"/>
    <property type="project" value="InterPro"/>
</dbReference>
<dbReference type="PANTHER" id="PTHR20371:SF1">
    <property type="entry name" value="ENOLASE-PHOSPHATASE E1"/>
    <property type="match status" value="1"/>
</dbReference>
<accession>A0A642V5Z9</accession>
<dbReference type="EMBL" id="SWFS01000189">
    <property type="protein sequence ID" value="KAA8914955.1"/>
    <property type="molecule type" value="Genomic_DNA"/>
</dbReference>
<keyword evidence="6" id="KW-1185">Reference proteome</keyword>
<dbReference type="InterPro" id="IPR036412">
    <property type="entry name" value="HAD-like_sf"/>
</dbReference>
<organism evidence="5 6">
    <name type="scientific">Trichomonascus ciferrii</name>
    <dbReference type="NCBI Taxonomy" id="44093"/>
    <lineage>
        <taxon>Eukaryota</taxon>
        <taxon>Fungi</taxon>
        <taxon>Dikarya</taxon>
        <taxon>Ascomycota</taxon>
        <taxon>Saccharomycotina</taxon>
        <taxon>Dipodascomycetes</taxon>
        <taxon>Dipodascales</taxon>
        <taxon>Trichomonascaceae</taxon>
        <taxon>Trichomonascus</taxon>
        <taxon>Trichomonascus ciferrii complex</taxon>
    </lineage>
</organism>
<dbReference type="Proteomes" id="UP000761534">
    <property type="component" value="Unassembled WGS sequence"/>
</dbReference>
<evidence type="ECO:0000313" key="6">
    <source>
        <dbReference type="Proteomes" id="UP000761534"/>
    </source>
</evidence>
<dbReference type="GO" id="GO:0000287">
    <property type="term" value="F:magnesium ion binding"/>
    <property type="evidence" value="ECO:0007669"/>
    <property type="project" value="InterPro"/>
</dbReference>
<evidence type="ECO:0000313" key="5">
    <source>
        <dbReference type="EMBL" id="KAA8914955.1"/>
    </source>
</evidence>
<keyword evidence="2" id="KW-0378">Hydrolase</keyword>
<dbReference type="SUPFAM" id="SSF56784">
    <property type="entry name" value="HAD-like"/>
    <property type="match status" value="1"/>
</dbReference>
<dbReference type="GO" id="GO:0043874">
    <property type="term" value="F:acireductone synthase activity"/>
    <property type="evidence" value="ECO:0007669"/>
    <property type="project" value="InterPro"/>
</dbReference>